<feature type="compositionally biased region" description="Basic and acidic residues" evidence="11">
    <location>
        <begin position="1"/>
        <end position="10"/>
    </location>
</feature>
<dbReference type="Pfam" id="PF03980">
    <property type="entry name" value="Nnf1"/>
    <property type="match status" value="1"/>
</dbReference>
<evidence type="ECO:0000256" key="9">
    <source>
        <dbReference type="ARBA" id="ARBA00023328"/>
    </source>
</evidence>
<protein>
    <submittedName>
        <fullName evidence="12">Uncharacterized protein</fullName>
    </submittedName>
</protein>
<feature type="compositionally biased region" description="Polar residues" evidence="11">
    <location>
        <begin position="193"/>
        <end position="205"/>
    </location>
</feature>
<keyword evidence="7" id="KW-0539">Nucleus</keyword>
<dbReference type="AlphaFoldDB" id="A0A5E8BGC0"/>
<dbReference type="GO" id="GO:0007059">
    <property type="term" value="P:chromosome segregation"/>
    <property type="evidence" value="ECO:0007669"/>
    <property type="project" value="TreeGrafter"/>
</dbReference>
<dbReference type="GO" id="GO:0005634">
    <property type="term" value="C:nucleus"/>
    <property type="evidence" value="ECO:0007669"/>
    <property type="project" value="UniProtKB-SubCell"/>
</dbReference>
<keyword evidence="13" id="KW-1185">Reference proteome</keyword>
<feature type="compositionally biased region" description="Polar residues" evidence="11">
    <location>
        <begin position="62"/>
        <end position="85"/>
    </location>
</feature>
<feature type="compositionally biased region" description="Polar residues" evidence="11">
    <location>
        <begin position="111"/>
        <end position="128"/>
    </location>
</feature>
<feature type="compositionally biased region" description="Polar residues" evidence="11">
    <location>
        <begin position="168"/>
        <end position="183"/>
    </location>
</feature>
<name>A0A5E8BGC0_9ASCO</name>
<evidence type="ECO:0000313" key="13">
    <source>
        <dbReference type="Proteomes" id="UP000398389"/>
    </source>
</evidence>
<evidence type="ECO:0000256" key="4">
    <source>
        <dbReference type="ARBA" id="ARBA00022618"/>
    </source>
</evidence>
<keyword evidence="3" id="KW-0158">Chromosome</keyword>
<evidence type="ECO:0000256" key="2">
    <source>
        <dbReference type="ARBA" id="ARBA00004629"/>
    </source>
</evidence>
<evidence type="ECO:0000256" key="1">
    <source>
        <dbReference type="ARBA" id="ARBA00004123"/>
    </source>
</evidence>
<evidence type="ECO:0000256" key="6">
    <source>
        <dbReference type="ARBA" id="ARBA00022838"/>
    </source>
</evidence>
<keyword evidence="8" id="KW-0131">Cell cycle</keyword>
<feature type="region of interest" description="Disordered" evidence="11">
    <location>
        <begin position="111"/>
        <end position="154"/>
    </location>
</feature>
<accession>A0A5E8BGC0</accession>
<feature type="region of interest" description="Disordered" evidence="11">
    <location>
        <begin position="1"/>
        <end position="97"/>
    </location>
</feature>
<feature type="coiled-coil region" evidence="10">
    <location>
        <begin position="357"/>
        <end position="384"/>
    </location>
</feature>
<dbReference type="RefSeq" id="XP_031852417.1">
    <property type="nucleotide sequence ID" value="XM_031996526.1"/>
</dbReference>
<proteinExistence type="predicted"/>
<dbReference type="GO" id="GO:0051301">
    <property type="term" value="P:cell division"/>
    <property type="evidence" value="ECO:0007669"/>
    <property type="project" value="UniProtKB-KW"/>
</dbReference>
<evidence type="ECO:0000256" key="11">
    <source>
        <dbReference type="SAM" id="MobiDB-lite"/>
    </source>
</evidence>
<feature type="compositionally biased region" description="Polar residues" evidence="11">
    <location>
        <begin position="15"/>
        <end position="25"/>
    </location>
</feature>
<dbReference type="InterPro" id="IPR007128">
    <property type="entry name" value="PMF1/Nnf1"/>
</dbReference>
<keyword evidence="6" id="KW-0995">Kinetochore</keyword>
<feature type="compositionally biased region" description="Basic and acidic residues" evidence="11">
    <location>
        <begin position="129"/>
        <end position="142"/>
    </location>
</feature>
<comment type="subcellular location">
    <subcellularLocation>
        <location evidence="2">Chromosome</location>
        <location evidence="2">Centromere</location>
        <location evidence="2">Kinetochore</location>
    </subcellularLocation>
    <subcellularLocation>
        <location evidence="1">Nucleus</location>
    </subcellularLocation>
</comment>
<keyword evidence="10" id="KW-0175">Coiled coil</keyword>
<keyword evidence="9" id="KW-0137">Centromere</keyword>
<dbReference type="GeneID" id="43580626"/>
<evidence type="ECO:0000256" key="8">
    <source>
        <dbReference type="ARBA" id="ARBA00023306"/>
    </source>
</evidence>
<keyword evidence="5" id="KW-0498">Mitosis</keyword>
<evidence type="ECO:0000256" key="5">
    <source>
        <dbReference type="ARBA" id="ARBA00022776"/>
    </source>
</evidence>
<evidence type="ECO:0000256" key="3">
    <source>
        <dbReference type="ARBA" id="ARBA00022454"/>
    </source>
</evidence>
<organism evidence="12 13">
    <name type="scientific">Magnusiomyces paraingens</name>
    <dbReference type="NCBI Taxonomy" id="2606893"/>
    <lineage>
        <taxon>Eukaryota</taxon>
        <taxon>Fungi</taxon>
        <taxon>Dikarya</taxon>
        <taxon>Ascomycota</taxon>
        <taxon>Saccharomycotina</taxon>
        <taxon>Dipodascomycetes</taxon>
        <taxon>Dipodascales</taxon>
        <taxon>Dipodascaceae</taxon>
        <taxon>Magnusiomyces</taxon>
    </lineage>
</organism>
<evidence type="ECO:0000313" key="12">
    <source>
        <dbReference type="EMBL" id="VVT48492.1"/>
    </source>
</evidence>
<feature type="region of interest" description="Disordered" evidence="11">
    <location>
        <begin position="168"/>
        <end position="210"/>
    </location>
</feature>
<dbReference type="PANTHER" id="PTHR15459:SF3">
    <property type="entry name" value="POLYAMINE-MODULATED FACTOR 1"/>
    <property type="match status" value="1"/>
</dbReference>
<reference evidence="12 13" key="1">
    <citation type="submission" date="2019-09" db="EMBL/GenBank/DDBJ databases">
        <authorList>
            <person name="Brejova B."/>
        </authorList>
    </citation>
    <scope>NUCLEOTIDE SEQUENCE [LARGE SCALE GENOMIC DNA]</scope>
</reference>
<keyword evidence="4" id="KW-0132">Cell division</keyword>
<dbReference type="Proteomes" id="UP000398389">
    <property type="component" value="Unassembled WGS sequence"/>
</dbReference>
<dbReference type="PANTHER" id="PTHR15459">
    <property type="entry name" value="POLYAMINE-MODULATED FACTOR 1"/>
    <property type="match status" value="1"/>
</dbReference>
<sequence>MSIQESHTDLEVDTVTATTSTNNDIPTPIHATALKSQQQDKPKNQQSPESISQDSLKEISSIDINNHTAESRNTPELTNQKQSNELPDPELRIVTKPIQTLENQNIISLQPKPQEQHLDSPSSLPNSLRKSESNSKTQKELDSLQPPESKQENIELETNTDAEAKQIQQDDANQDNSQTSSFGENDLPAGKEQNGTYNTEGATKSPSEELKQTLPESIRYSRLVQITELSVTETIKRLNYKELATCYPTIASTTSGEYALQQALTQIQNFFENAALREFETIYEERNIAYLFHELEILIKEAYERKDKSEKLLKEAQEKGIKDPPKLTGPDAPLFLQSLAPETIVSAHIVPYQQSKIAELKEQLSNLRRSNQQALNTLNSSNDKAQTILSNIQDMAKDLATKTKPISAAKLPSNKEIAKAVNSLPFDNDLLL</sequence>
<feature type="compositionally biased region" description="Polar residues" evidence="11">
    <location>
        <begin position="44"/>
        <end position="54"/>
    </location>
</feature>
<dbReference type="EMBL" id="CABVLU010000002">
    <property type="protein sequence ID" value="VVT48492.1"/>
    <property type="molecule type" value="Genomic_DNA"/>
</dbReference>
<dbReference type="GO" id="GO:0000444">
    <property type="term" value="C:MIS12/MIND type complex"/>
    <property type="evidence" value="ECO:0007669"/>
    <property type="project" value="InterPro"/>
</dbReference>
<evidence type="ECO:0000256" key="10">
    <source>
        <dbReference type="SAM" id="Coils"/>
    </source>
</evidence>
<evidence type="ECO:0000256" key="7">
    <source>
        <dbReference type="ARBA" id="ARBA00023242"/>
    </source>
</evidence>
<gene>
    <name evidence="12" type="ORF">SAPINGB_P001806</name>
</gene>
<dbReference type="OrthoDB" id="18453at2759"/>